<dbReference type="NCBIfam" id="TIGR03506">
    <property type="entry name" value="FlgEFG_subfam"/>
    <property type="match status" value="1"/>
</dbReference>
<proteinExistence type="inferred from homology"/>
<reference evidence="11 12" key="1">
    <citation type="submission" date="2019-06" db="EMBL/GenBank/DDBJ databases">
        <title>Genomic Encyclopedia of Type Strains, Phase IV (KMG-V): Genome sequencing to study the core and pangenomes of soil and plant-associated prokaryotes.</title>
        <authorList>
            <person name="Whitman W."/>
        </authorList>
    </citation>
    <scope>NUCLEOTIDE SEQUENCE [LARGE SCALE GENOMIC DNA]</scope>
    <source>
        <strain evidence="11 12">BR 11880</strain>
    </source>
</reference>
<dbReference type="GO" id="GO:0009424">
    <property type="term" value="C:bacterial-type flagellum hook"/>
    <property type="evidence" value="ECO:0007669"/>
    <property type="project" value="TreeGrafter"/>
</dbReference>
<protein>
    <recommendedName>
        <fullName evidence="3 5">Flagellar hook protein FlgE</fullName>
    </recommendedName>
</protein>
<comment type="subcellular location">
    <subcellularLocation>
        <location evidence="1 5">Bacterial flagellum basal body</location>
    </subcellularLocation>
</comment>
<dbReference type="InterPro" id="IPR019776">
    <property type="entry name" value="Flagellar_basal_body_rod_CS"/>
</dbReference>
<sequence>MSIFSALNTATSALYAQSKAFTSISSNISNSSSTGYKATDTSFTALLTDSQSSSADYGGVTASTTQSVSSQGDITSNDVTTNLALDGNGMFVVNDGSSSQSYYTRDGSFSEDNSGNLVNTEGFYLEGWATDDSGNILATNRSDTASLEKINLDNISGSPKATTKVTSSLNLPSDATVGSSYTTDTEVYDSLGNSSTVTLTWSKTGTNTWELDASNPVSATDGSTVTGTTSGTPVSLVFNSDGSLASPTTDMQLSITGWSSGATDSTITLDYGENSGSGSITQYASGSTTPSVTTTGTPKQDGYAKGTLSSVDINTDGSVVANFDNGQSKTVYKIPVATFANADGLTAVSGQTYAQSTASGAYSLKEAGSDGAGIIESKSLESSNVDTSDELSRMIYAQQAYSAAAKVVSTAQDMMDTLLQAKR</sequence>
<dbReference type="PANTHER" id="PTHR30435:SF1">
    <property type="entry name" value="FLAGELLAR HOOK PROTEIN FLGE"/>
    <property type="match status" value="1"/>
</dbReference>
<dbReference type="InterPro" id="IPR020013">
    <property type="entry name" value="Flagellar_FlgE/F/G"/>
</dbReference>
<dbReference type="InterPro" id="IPR037058">
    <property type="entry name" value="Falgellar_hook_FlgE_sf"/>
</dbReference>
<dbReference type="Pfam" id="PF00460">
    <property type="entry name" value="Flg_bb_rod"/>
    <property type="match status" value="1"/>
</dbReference>
<evidence type="ECO:0000259" key="8">
    <source>
        <dbReference type="Pfam" id="PF06429"/>
    </source>
</evidence>
<name>A0A560FGW1_9PROT</name>
<evidence type="ECO:0000256" key="2">
    <source>
        <dbReference type="ARBA" id="ARBA00009677"/>
    </source>
</evidence>
<feature type="domain" description="Flagellar hook protein FlgE D2" evidence="9">
    <location>
        <begin position="172"/>
        <end position="296"/>
    </location>
</feature>
<dbReference type="PROSITE" id="PS00588">
    <property type="entry name" value="FLAGELLA_BB_ROD"/>
    <property type="match status" value="1"/>
</dbReference>
<dbReference type="GO" id="GO:0071978">
    <property type="term" value="P:bacterial-type flagellum-dependent swarming motility"/>
    <property type="evidence" value="ECO:0007669"/>
    <property type="project" value="TreeGrafter"/>
</dbReference>
<keyword evidence="11" id="KW-0966">Cell projection</keyword>
<evidence type="ECO:0000259" key="10">
    <source>
        <dbReference type="Pfam" id="PF22692"/>
    </source>
</evidence>
<dbReference type="PANTHER" id="PTHR30435">
    <property type="entry name" value="FLAGELLAR PROTEIN"/>
    <property type="match status" value="1"/>
</dbReference>
<evidence type="ECO:0000259" key="9">
    <source>
        <dbReference type="Pfam" id="PF07559"/>
    </source>
</evidence>
<feature type="domain" description="Flagellar basal-body/hook protein C-terminal" evidence="8">
    <location>
        <begin position="377"/>
        <end position="420"/>
    </location>
</feature>
<dbReference type="Pfam" id="PF06429">
    <property type="entry name" value="Flg_bbr_C"/>
    <property type="match status" value="1"/>
</dbReference>
<dbReference type="EMBL" id="VITN01000006">
    <property type="protein sequence ID" value="TWB20834.1"/>
    <property type="molecule type" value="Genomic_DNA"/>
</dbReference>
<evidence type="ECO:0000256" key="3">
    <source>
        <dbReference type="ARBA" id="ARBA00019015"/>
    </source>
</evidence>
<keyword evidence="4 5" id="KW-0975">Bacterial flagellum</keyword>
<evidence type="ECO:0000313" key="12">
    <source>
        <dbReference type="Proteomes" id="UP000319859"/>
    </source>
</evidence>
<feature type="compositionally biased region" description="Low complexity" evidence="6">
    <location>
        <begin position="285"/>
        <end position="298"/>
    </location>
</feature>
<dbReference type="Proteomes" id="UP000319859">
    <property type="component" value="Unassembled WGS sequence"/>
</dbReference>
<dbReference type="SUPFAM" id="SSF117143">
    <property type="entry name" value="Flagellar hook protein flgE"/>
    <property type="match status" value="1"/>
</dbReference>
<comment type="similarity">
    <text evidence="2 5">Belongs to the flagella basal body rod proteins family.</text>
</comment>
<dbReference type="AlphaFoldDB" id="A0A560FGW1"/>
<keyword evidence="11" id="KW-0282">Flagellum</keyword>
<evidence type="ECO:0000256" key="5">
    <source>
        <dbReference type="RuleBase" id="RU362116"/>
    </source>
</evidence>
<organism evidence="11 12">
    <name type="scientific">Nitrospirillum amazonense</name>
    <dbReference type="NCBI Taxonomy" id="28077"/>
    <lineage>
        <taxon>Bacteria</taxon>
        <taxon>Pseudomonadati</taxon>
        <taxon>Pseudomonadota</taxon>
        <taxon>Alphaproteobacteria</taxon>
        <taxon>Rhodospirillales</taxon>
        <taxon>Azospirillaceae</taxon>
        <taxon>Nitrospirillum</taxon>
    </lineage>
</organism>
<evidence type="ECO:0000256" key="4">
    <source>
        <dbReference type="ARBA" id="ARBA00023143"/>
    </source>
</evidence>
<dbReference type="OrthoDB" id="8372879at2"/>
<comment type="function">
    <text evidence="5">A flexible structure which links the flagellar filament to the drive apparatus in the basal body.</text>
</comment>
<dbReference type="InterPro" id="IPR011491">
    <property type="entry name" value="FlgE_D2"/>
</dbReference>
<gene>
    <name evidence="11" type="ORF">FBZ89_106238</name>
</gene>
<keyword evidence="11" id="KW-0969">Cilium</keyword>
<feature type="domain" description="Flagellar hook protein FlgE/F/G-like D1" evidence="10">
    <location>
        <begin position="84"/>
        <end position="149"/>
    </location>
</feature>
<dbReference type="GO" id="GO:0005829">
    <property type="term" value="C:cytosol"/>
    <property type="evidence" value="ECO:0007669"/>
    <property type="project" value="TreeGrafter"/>
</dbReference>
<dbReference type="Gene3D" id="2.60.98.20">
    <property type="entry name" value="Flagellar hook protein FlgE"/>
    <property type="match status" value="1"/>
</dbReference>
<dbReference type="GO" id="GO:0009425">
    <property type="term" value="C:bacterial-type flagellum basal body"/>
    <property type="evidence" value="ECO:0007669"/>
    <property type="project" value="UniProtKB-SubCell"/>
</dbReference>
<dbReference type="InterPro" id="IPR010930">
    <property type="entry name" value="Flg_bb/hook_C_dom"/>
</dbReference>
<dbReference type="Pfam" id="PF22692">
    <property type="entry name" value="LlgE_F_G_D1"/>
    <property type="match status" value="1"/>
</dbReference>
<feature type="region of interest" description="Disordered" evidence="6">
    <location>
        <begin position="280"/>
        <end position="301"/>
    </location>
</feature>
<dbReference type="InterPro" id="IPR053967">
    <property type="entry name" value="LlgE_F_G-like_D1"/>
</dbReference>
<accession>A0A560FGW1</accession>
<evidence type="ECO:0000256" key="6">
    <source>
        <dbReference type="SAM" id="MobiDB-lite"/>
    </source>
</evidence>
<evidence type="ECO:0000313" key="11">
    <source>
        <dbReference type="EMBL" id="TWB20834.1"/>
    </source>
</evidence>
<feature type="domain" description="Flagellar basal body rod protein N-terminal" evidence="7">
    <location>
        <begin position="7"/>
        <end position="37"/>
    </location>
</feature>
<dbReference type="InterPro" id="IPR001444">
    <property type="entry name" value="Flag_bb_rod_N"/>
</dbReference>
<dbReference type="NCBIfam" id="NF004242">
    <property type="entry name" value="PRK05682.2-1"/>
    <property type="match status" value="1"/>
</dbReference>
<comment type="caution">
    <text evidence="11">The sequence shown here is derived from an EMBL/GenBank/DDBJ whole genome shotgun (WGS) entry which is preliminary data.</text>
</comment>
<dbReference type="InterPro" id="IPR037925">
    <property type="entry name" value="FlgE/F/G-like"/>
</dbReference>
<evidence type="ECO:0000256" key="1">
    <source>
        <dbReference type="ARBA" id="ARBA00004117"/>
    </source>
</evidence>
<dbReference type="RefSeq" id="WP_145750319.1">
    <property type="nucleotide sequence ID" value="NZ_VITN01000006.1"/>
</dbReference>
<dbReference type="Pfam" id="PF07559">
    <property type="entry name" value="FlgE_D2"/>
    <property type="match status" value="1"/>
</dbReference>
<evidence type="ECO:0000259" key="7">
    <source>
        <dbReference type="Pfam" id="PF00460"/>
    </source>
</evidence>